<keyword evidence="7" id="KW-0645">Protease</keyword>
<dbReference type="InterPro" id="IPR000587">
    <property type="entry name" value="Creatinase_N"/>
</dbReference>
<dbReference type="SUPFAM" id="SSF53092">
    <property type="entry name" value="Creatinase/prolidase N-terminal domain"/>
    <property type="match status" value="1"/>
</dbReference>
<sequence length="596" mass="64658">MFQEFDATGNPAAHPPRLAALRDVMVQDGLDGFLIPRADAHQGEYVAEADARLRWLTGFSGSAGIAIVTADQAAVLVDGRYKVQARAELDLDHFAPVDFPATRPAEWLRKALPDGGRVAFDPWLHTHREIQDLREKLEADNIGLIPVANLVDRIWTDRPDPPKGKARLHDDAYAGASAADKRARIAQDLRQSGQQAAVITLADSLAWLLNIRGRDIPRNPVVLGFAVIDASGAVQLFADPEKFDSDVRQKLGNEVSIIHPEGFVAALANLSGPVRVDPASAPEAVFQILHENDITVIKADDPVVMPKAQKNDAEIAGMRDAHLTDAAVMARFLAWLEATAPGGLTEIDVVRKLEEMRRQAGILDISFDTISGVGPHAALPHYRVSDASNLPLADGQVILVDSGGQYQNGTTDITRTMAVGTMDDEVREVFTRVLQGMIAVSRLRFPKGLAGRDIDAVARAPLWSVGLDYDHGTGHGVGAALCVHEGPARISRVSEVPLAEGMILSNEPGYYREGDFGIRIENLLVVQPAESPDGRDMLAFETLTFVPIDRRMIVTGMLSPAERDWLDAYHAEVLEKLGPLVDAETLGWLEQATAPI</sequence>
<dbReference type="Proteomes" id="UP000315344">
    <property type="component" value="Unassembled WGS sequence"/>
</dbReference>
<dbReference type="GO" id="GO:0005737">
    <property type="term" value="C:cytoplasm"/>
    <property type="evidence" value="ECO:0007669"/>
    <property type="project" value="UniProtKB-ARBA"/>
</dbReference>
<proteinExistence type="inferred from homology"/>
<accession>A0A533ICZ5</accession>
<evidence type="ECO:0000259" key="6">
    <source>
        <dbReference type="Pfam" id="PF16188"/>
    </source>
</evidence>
<evidence type="ECO:0000259" key="4">
    <source>
        <dbReference type="Pfam" id="PF00557"/>
    </source>
</evidence>
<dbReference type="InterPro" id="IPR029149">
    <property type="entry name" value="Creatin/AminoP/Spt16_N"/>
</dbReference>
<evidence type="ECO:0000256" key="3">
    <source>
        <dbReference type="ARBA" id="ARBA00022801"/>
    </source>
</evidence>
<comment type="caution">
    <text evidence="7">The sequence shown here is derived from an EMBL/GenBank/DDBJ whole genome shotgun (WGS) entry which is preliminary data.</text>
</comment>
<keyword evidence="2" id="KW-0479">Metal-binding</keyword>
<dbReference type="PANTHER" id="PTHR43763:SF6">
    <property type="entry name" value="XAA-PRO AMINOPEPTIDASE 1"/>
    <property type="match status" value="1"/>
</dbReference>
<dbReference type="PANTHER" id="PTHR43763">
    <property type="entry name" value="XAA-PRO AMINOPEPTIDASE 1"/>
    <property type="match status" value="1"/>
</dbReference>
<keyword evidence="3" id="KW-0378">Hydrolase</keyword>
<feature type="domain" description="Peptidase M24" evidence="4">
    <location>
        <begin position="317"/>
        <end position="527"/>
    </location>
</feature>
<keyword evidence="7" id="KW-0031">Aminopeptidase</keyword>
<dbReference type="Pfam" id="PF01321">
    <property type="entry name" value="Creatinase_N"/>
    <property type="match status" value="1"/>
</dbReference>
<dbReference type="GO" id="GO:0070006">
    <property type="term" value="F:metalloaminopeptidase activity"/>
    <property type="evidence" value="ECO:0007669"/>
    <property type="project" value="InterPro"/>
</dbReference>
<dbReference type="InterPro" id="IPR033740">
    <property type="entry name" value="Pept_M24B"/>
</dbReference>
<dbReference type="InterPro" id="IPR050422">
    <property type="entry name" value="X-Pro_aminopeptidase_P"/>
</dbReference>
<dbReference type="EMBL" id="VAFL01000003">
    <property type="protein sequence ID" value="TKW67652.1"/>
    <property type="molecule type" value="Genomic_DNA"/>
</dbReference>
<feature type="domain" description="Creatinase N-terminal" evidence="5">
    <location>
        <begin position="17"/>
        <end position="153"/>
    </location>
</feature>
<protein>
    <submittedName>
        <fullName evidence="7">Aminopeptidase P family protein</fullName>
    </submittedName>
</protein>
<dbReference type="Pfam" id="PF00557">
    <property type="entry name" value="Peptidase_M24"/>
    <property type="match status" value="1"/>
</dbReference>
<dbReference type="FunFam" id="3.90.230.10:FF:000009">
    <property type="entry name" value="xaa-Pro aminopeptidase 2"/>
    <property type="match status" value="1"/>
</dbReference>
<dbReference type="InterPro" id="IPR000994">
    <property type="entry name" value="Pept_M24"/>
</dbReference>
<feature type="domain" description="Peptidase M24 C-terminal" evidence="6">
    <location>
        <begin position="537"/>
        <end position="596"/>
    </location>
</feature>
<dbReference type="Gene3D" id="3.90.230.10">
    <property type="entry name" value="Creatinase/methionine aminopeptidase superfamily"/>
    <property type="match status" value="1"/>
</dbReference>
<name>A0A533ICZ5_PARDE</name>
<dbReference type="Pfam" id="PF16188">
    <property type="entry name" value="Peptidase_M24_C"/>
    <property type="match status" value="1"/>
</dbReference>
<evidence type="ECO:0000256" key="2">
    <source>
        <dbReference type="ARBA" id="ARBA00022723"/>
    </source>
</evidence>
<evidence type="ECO:0000256" key="1">
    <source>
        <dbReference type="ARBA" id="ARBA00008766"/>
    </source>
</evidence>
<evidence type="ECO:0000313" key="8">
    <source>
        <dbReference type="Proteomes" id="UP000315344"/>
    </source>
</evidence>
<evidence type="ECO:0000313" key="7">
    <source>
        <dbReference type="EMBL" id="TKW67652.1"/>
    </source>
</evidence>
<dbReference type="CDD" id="cd01085">
    <property type="entry name" value="APP"/>
    <property type="match status" value="1"/>
</dbReference>
<dbReference type="AlphaFoldDB" id="A0A533ICZ5"/>
<dbReference type="InterPro" id="IPR036005">
    <property type="entry name" value="Creatinase/aminopeptidase-like"/>
</dbReference>
<dbReference type="GO" id="GO:0046872">
    <property type="term" value="F:metal ion binding"/>
    <property type="evidence" value="ECO:0007669"/>
    <property type="project" value="UniProtKB-KW"/>
</dbReference>
<gene>
    <name evidence="7" type="ORF">DI616_04865</name>
</gene>
<dbReference type="SUPFAM" id="SSF55920">
    <property type="entry name" value="Creatinase/aminopeptidase"/>
    <property type="match status" value="1"/>
</dbReference>
<evidence type="ECO:0000259" key="5">
    <source>
        <dbReference type="Pfam" id="PF01321"/>
    </source>
</evidence>
<organism evidence="7 8">
    <name type="scientific">Paracoccus denitrificans</name>
    <dbReference type="NCBI Taxonomy" id="266"/>
    <lineage>
        <taxon>Bacteria</taxon>
        <taxon>Pseudomonadati</taxon>
        <taxon>Pseudomonadota</taxon>
        <taxon>Alphaproteobacteria</taxon>
        <taxon>Rhodobacterales</taxon>
        <taxon>Paracoccaceae</taxon>
        <taxon>Paracoccus</taxon>
    </lineage>
</organism>
<dbReference type="Pfam" id="PF16189">
    <property type="entry name" value="Creatinase_N_2"/>
    <property type="match status" value="1"/>
</dbReference>
<comment type="similarity">
    <text evidence="1">Belongs to the peptidase M24B family.</text>
</comment>
<dbReference type="Gene3D" id="3.40.350.10">
    <property type="entry name" value="Creatinase/prolidase N-terminal domain"/>
    <property type="match status" value="2"/>
</dbReference>
<dbReference type="InterPro" id="IPR032416">
    <property type="entry name" value="Peptidase_M24_C"/>
</dbReference>
<reference evidence="7 8" key="1">
    <citation type="journal article" date="2017" name="Nat. Commun.">
        <title>In situ click chemistry generation of cyclooxygenase-2 inhibitors.</title>
        <authorList>
            <person name="Bhardwaj A."/>
            <person name="Kaur J."/>
            <person name="Wuest M."/>
            <person name="Wuest F."/>
        </authorList>
    </citation>
    <scope>NUCLEOTIDE SEQUENCE [LARGE SCALE GENOMIC DNA]</scope>
    <source>
        <strain evidence="7">S2_012_000_R3_94</strain>
    </source>
</reference>